<dbReference type="GO" id="GO:0004540">
    <property type="term" value="F:RNA nuclease activity"/>
    <property type="evidence" value="ECO:0007669"/>
    <property type="project" value="InterPro"/>
</dbReference>
<dbReference type="GO" id="GO:0090729">
    <property type="term" value="F:toxin activity"/>
    <property type="evidence" value="ECO:0007669"/>
    <property type="project" value="UniProtKB-KW"/>
</dbReference>
<dbReference type="InterPro" id="IPR050556">
    <property type="entry name" value="Type_II_TA_system_RNase"/>
</dbReference>
<comment type="caution">
    <text evidence="10">The sequence shown here is derived from an EMBL/GenBank/DDBJ whole genome shotgun (WGS) entry which is preliminary data.</text>
</comment>
<sequence>MTDYLVDNSVWARAIAGDEGMVGRLRSIERSPADLFVTCPPQVLEFCHSARTPQEFDLYRERISLGFPLERAPEESLVLDIQGALRSAGLVRAAGPQDILIAGYAIVNDATVLAADRDFDHIARVCDLQQEYVPPTR</sequence>
<evidence type="ECO:0000259" key="9">
    <source>
        <dbReference type="Pfam" id="PF01850"/>
    </source>
</evidence>
<dbReference type="GO" id="GO:0016787">
    <property type="term" value="F:hydrolase activity"/>
    <property type="evidence" value="ECO:0007669"/>
    <property type="project" value="UniProtKB-KW"/>
</dbReference>
<dbReference type="Proteomes" id="UP000237822">
    <property type="component" value="Unassembled WGS sequence"/>
</dbReference>
<dbReference type="RefSeq" id="WP_106297090.1">
    <property type="nucleotide sequence ID" value="NZ_PVTI01000007.1"/>
</dbReference>
<protein>
    <recommendedName>
        <fullName evidence="8">Ribonuclease VapC</fullName>
        <shortName evidence="8">RNase VapC</shortName>
        <ecNumber evidence="8">3.1.-.-</ecNumber>
    </recommendedName>
    <alternativeName>
        <fullName evidence="8">Toxin VapC</fullName>
    </alternativeName>
</protein>
<dbReference type="EMBL" id="PVTI01000007">
    <property type="protein sequence ID" value="PRY60337.1"/>
    <property type="molecule type" value="Genomic_DNA"/>
</dbReference>
<evidence type="ECO:0000256" key="3">
    <source>
        <dbReference type="ARBA" id="ARBA00022722"/>
    </source>
</evidence>
<keyword evidence="11" id="KW-1185">Reference proteome</keyword>
<dbReference type="HAMAP" id="MF_00265">
    <property type="entry name" value="VapC_Nob1"/>
    <property type="match status" value="1"/>
</dbReference>
<name>A0A2T0UR77_9MICO</name>
<dbReference type="AlphaFoldDB" id="A0A2T0UR77"/>
<evidence type="ECO:0000256" key="8">
    <source>
        <dbReference type="HAMAP-Rule" id="MF_00265"/>
    </source>
</evidence>
<keyword evidence="5 8" id="KW-0378">Hydrolase</keyword>
<keyword evidence="3 8" id="KW-0540">Nuclease</keyword>
<evidence type="ECO:0000256" key="1">
    <source>
        <dbReference type="ARBA" id="ARBA00001946"/>
    </source>
</evidence>
<dbReference type="EC" id="3.1.-.-" evidence="8"/>
<dbReference type="PANTHER" id="PTHR33653">
    <property type="entry name" value="RIBONUCLEASE VAPC2"/>
    <property type="match status" value="1"/>
</dbReference>
<organism evidence="10 11">
    <name type="scientific">Knoellia remsis</name>
    <dbReference type="NCBI Taxonomy" id="407159"/>
    <lineage>
        <taxon>Bacteria</taxon>
        <taxon>Bacillati</taxon>
        <taxon>Actinomycetota</taxon>
        <taxon>Actinomycetes</taxon>
        <taxon>Micrococcales</taxon>
        <taxon>Intrasporangiaceae</taxon>
        <taxon>Knoellia</taxon>
    </lineage>
</organism>
<comment type="cofactor">
    <cofactor evidence="1 8">
        <name>Mg(2+)</name>
        <dbReference type="ChEBI" id="CHEBI:18420"/>
    </cofactor>
</comment>
<evidence type="ECO:0000313" key="11">
    <source>
        <dbReference type="Proteomes" id="UP000237822"/>
    </source>
</evidence>
<dbReference type="SUPFAM" id="SSF88723">
    <property type="entry name" value="PIN domain-like"/>
    <property type="match status" value="1"/>
</dbReference>
<feature type="binding site" evidence="8">
    <location>
        <position position="7"/>
    </location>
    <ligand>
        <name>Mg(2+)</name>
        <dbReference type="ChEBI" id="CHEBI:18420"/>
    </ligand>
</feature>
<keyword evidence="6 8" id="KW-0460">Magnesium</keyword>
<evidence type="ECO:0000256" key="5">
    <source>
        <dbReference type="ARBA" id="ARBA00022801"/>
    </source>
</evidence>
<keyword evidence="2 8" id="KW-1277">Toxin-antitoxin system</keyword>
<evidence type="ECO:0000313" key="10">
    <source>
        <dbReference type="EMBL" id="PRY60337.1"/>
    </source>
</evidence>
<evidence type="ECO:0000256" key="7">
    <source>
        <dbReference type="ARBA" id="ARBA00038093"/>
    </source>
</evidence>
<dbReference type="InterPro" id="IPR022907">
    <property type="entry name" value="VapC_family"/>
</dbReference>
<reference evidence="10 11" key="1">
    <citation type="submission" date="2018-03" db="EMBL/GenBank/DDBJ databases">
        <title>Genomic Encyclopedia of Archaeal and Bacterial Type Strains, Phase II (KMG-II): from individual species to whole genera.</title>
        <authorList>
            <person name="Goeker M."/>
        </authorList>
    </citation>
    <scope>NUCLEOTIDE SEQUENCE [LARGE SCALE GENOMIC DNA]</scope>
    <source>
        <strain evidence="10 11">ATCC BAA-1496</strain>
    </source>
</reference>
<evidence type="ECO:0000256" key="4">
    <source>
        <dbReference type="ARBA" id="ARBA00022723"/>
    </source>
</evidence>
<comment type="similarity">
    <text evidence="7 8">Belongs to the PINc/VapC protein family.</text>
</comment>
<keyword evidence="4 8" id="KW-0479">Metal-binding</keyword>
<feature type="domain" description="PIN" evidence="9">
    <location>
        <begin position="4"/>
        <end position="124"/>
    </location>
</feature>
<feature type="binding site" evidence="8">
    <location>
        <position position="98"/>
    </location>
    <ligand>
        <name>Mg(2+)</name>
        <dbReference type="ChEBI" id="CHEBI:18420"/>
    </ligand>
</feature>
<accession>A0A2T0UR77</accession>
<gene>
    <name evidence="8" type="primary">vapC</name>
    <name evidence="10" type="ORF">BCF74_107123</name>
</gene>
<dbReference type="Gene3D" id="3.40.50.1010">
    <property type="entry name" value="5'-nuclease"/>
    <property type="match status" value="1"/>
</dbReference>
<dbReference type="PANTHER" id="PTHR33653:SF1">
    <property type="entry name" value="RIBONUCLEASE VAPC2"/>
    <property type="match status" value="1"/>
</dbReference>
<comment type="function">
    <text evidence="8">Toxic component of a toxin-antitoxin (TA) system. An RNase.</text>
</comment>
<dbReference type="GO" id="GO:0000287">
    <property type="term" value="F:magnesium ion binding"/>
    <property type="evidence" value="ECO:0007669"/>
    <property type="project" value="UniProtKB-UniRule"/>
</dbReference>
<dbReference type="Pfam" id="PF01850">
    <property type="entry name" value="PIN"/>
    <property type="match status" value="1"/>
</dbReference>
<dbReference type="InterPro" id="IPR002716">
    <property type="entry name" value="PIN_dom"/>
</dbReference>
<proteinExistence type="inferred from homology"/>
<evidence type="ECO:0000256" key="6">
    <source>
        <dbReference type="ARBA" id="ARBA00022842"/>
    </source>
</evidence>
<dbReference type="InterPro" id="IPR029060">
    <property type="entry name" value="PIN-like_dom_sf"/>
</dbReference>
<keyword evidence="8" id="KW-0800">Toxin</keyword>
<dbReference type="OrthoDB" id="4763015at2"/>
<evidence type="ECO:0000256" key="2">
    <source>
        <dbReference type="ARBA" id="ARBA00022649"/>
    </source>
</evidence>